<feature type="compositionally biased region" description="Basic residues" evidence="1">
    <location>
        <begin position="89"/>
        <end position="102"/>
    </location>
</feature>
<organism evidence="3 4">
    <name type="scientific">Megalurothrips usitatus</name>
    <name type="common">bean blossom thrips</name>
    <dbReference type="NCBI Taxonomy" id="439358"/>
    <lineage>
        <taxon>Eukaryota</taxon>
        <taxon>Metazoa</taxon>
        <taxon>Ecdysozoa</taxon>
        <taxon>Arthropoda</taxon>
        <taxon>Hexapoda</taxon>
        <taxon>Insecta</taxon>
        <taxon>Pterygota</taxon>
        <taxon>Neoptera</taxon>
        <taxon>Paraneoptera</taxon>
        <taxon>Thysanoptera</taxon>
        <taxon>Terebrantia</taxon>
        <taxon>Thripoidea</taxon>
        <taxon>Thripidae</taxon>
        <taxon>Megalurothrips</taxon>
    </lineage>
</organism>
<dbReference type="Gene3D" id="3.30.420.610">
    <property type="entry name" value="LOTUS domain-like"/>
    <property type="match status" value="1"/>
</dbReference>
<dbReference type="PROSITE" id="PS51644">
    <property type="entry name" value="HTH_OST"/>
    <property type="match status" value="1"/>
</dbReference>
<feature type="domain" description="HTH OST-type" evidence="2">
    <location>
        <begin position="3"/>
        <end position="76"/>
    </location>
</feature>
<feature type="compositionally biased region" description="Low complexity" evidence="1">
    <location>
        <begin position="282"/>
        <end position="292"/>
    </location>
</feature>
<dbReference type="InterPro" id="IPR033447">
    <property type="entry name" value="OSK"/>
</dbReference>
<name>A0AAV7X7W5_9NEOP</name>
<feature type="region of interest" description="Disordered" evidence="1">
    <location>
        <begin position="365"/>
        <end position="404"/>
    </location>
</feature>
<protein>
    <recommendedName>
        <fullName evidence="2">HTH OST-type domain-containing protein</fullName>
    </recommendedName>
</protein>
<accession>A0AAV7X7W5</accession>
<comment type="caution">
    <text evidence="3">The sequence shown here is derived from an EMBL/GenBank/DDBJ whole genome shotgun (WGS) entry which is preliminary data.</text>
</comment>
<feature type="region of interest" description="Disordered" evidence="1">
    <location>
        <begin position="281"/>
        <end position="317"/>
    </location>
</feature>
<evidence type="ECO:0000259" key="2">
    <source>
        <dbReference type="PROSITE" id="PS51644"/>
    </source>
</evidence>
<reference evidence="3" key="1">
    <citation type="submission" date="2022-12" db="EMBL/GenBank/DDBJ databases">
        <title>Chromosome-level genome assembly of the bean flower thrips Megalurothrips usitatus.</title>
        <authorList>
            <person name="Ma L."/>
            <person name="Liu Q."/>
            <person name="Li H."/>
            <person name="Cai W."/>
        </authorList>
    </citation>
    <scope>NUCLEOTIDE SEQUENCE</scope>
    <source>
        <strain evidence="3">Cailab_2022a</strain>
    </source>
</reference>
<dbReference type="AlphaFoldDB" id="A0AAV7X7W5"/>
<dbReference type="EMBL" id="JAPTSV010000012">
    <property type="protein sequence ID" value="KAJ1522040.1"/>
    <property type="molecule type" value="Genomic_DNA"/>
</dbReference>
<dbReference type="Gene3D" id="3.40.50.1110">
    <property type="entry name" value="SGNH hydrolase"/>
    <property type="match status" value="1"/>
</dbReference>
<dbReference type="Pfam" id="PF12872">
    <property type="entry name" value="OST-HTH"/>
    <property type="match status" value="1"/>
</dbReference>
<proteinExistence type="predicted"/>
<dbReference type="InterPro" id="IPR025605">
    <property type="entry name" value="OST-HTH/LOTUS_dom"/>
</dbReference>
<feature type="region of interest" description="Disordered" evidence="1">
    <location>
        <begin position="83"/>
        <end position="130"/>
    </location>
</feature>
<feature type="compositionally biased region" description="Low complexity" evidence="1">
    <location>
        <begin position="302"/>
        <end position="316"/>
    </location>
</feature>
<feature type="compositionally biased region" description="Low complexity" evidence="1">
    <location>
        <begin position="365"/>
        <end position="378"/>
    </location>
</feature>
<dbReference type="Pfam" id="PF17182">
    <property type="entry name" value="OSK"/>
    <property type="match status" value="1"/>
</dbReference>
<dbReference type="InterPro" id="IPR036514">
    <property type="entry name" value="SGNH_hydro_sf"/>
</dbReference>
<evidence type="ECO:0000313" key="3">
    <source>
        <dbReference type="EMBL" id="KAJ1522040.1"/>
    </source>
</evidence>
<feature type="compositionally biased region" description="Low complexity" evidence="1">
    <location>
        <begin position="388"/>
        <end position="404"/>
    </location>
</feature>
<sequence length="618" mass="68383">MEGLQEDIDIIKSLIAITRGGLAVDKLNKEFRDMTGSALNYRKYGFQSIFQMLQSSRDIVLSETREGTVCRVYDEKMSHVTELVERTKPSRPSKKSKSRGYAKFRPTYHSSSRRLSSPHTPQRPGYQKSLPHYERHYNQPIQQSSRPQYHNSMVPTQALASCSNSRPAMSSIQSAVVEPAVVKSASCSARISPMTTIQSSSEKPAVVKSEVHQRPQKSTQYLSKEEDNSNLRNTDASRIETVSGKDSSCDQISNQRVCANKSVHYRLNLAIRKARVKEVLSRSESGSDWSSDSMEHTKFTESNSSSGWSSSSLEKSPNLRQVHLKGKETVFNSKKHSEVDSRYTKISNLKITVPNIRSQNCKVLSDSDWSSDLESPPSGEKLCRKSPPHSSTSITSPAPVTVGMVRGRGRGRLRDQGFMMTPGFRDVKVDAEGASHSQQGIAVVNGTPNKREAVASSSNGHSSIVVNVPNGRAVQNIHKPSVCTEPSYAGYQFVGDYFLLRVAEVTLGSKIVKGGLGLCRSNLTISECENEILDHGVSDKIVLMIGMTDILLGATILEMKCRMTSLLRQLSHLHLLVLSLPVPPSFIKATSKNKLSVLEAFNKWILQLPLKGDCPWLI</sequence>
<feature type="compositionally biased region" description="Polar residues" evidence="1">
    <location>
        <begin position="108"/>
        <end position="120"/>
    </location>
</feature>
<evidence type="ECO:0000256" key="1">
    <source>
        <dbReference type="SAM" id="MobiDB-lite"/>
    </source>
</evidence>
<feature type="region of interest" description="Disordered" evidence="1">
    <location>
        <begin position="195"/>
        <end position="235"/>
    </location>
</feature>
<evidence type="ECO:0000313" key="4">
    <source>
        <dbReference type="Proteomes" id="UP001075354"/>
    </source>
</evidence>
<keyword evidence="4" id="KW-1185">Reference proteome</keyword>
<dbReference type="InterPro" id="IPR041966">
    <property type="entry name" value="LOTUS-like"/>
</dbReference>
<dbReference type="Proteomes" id="UP001075354">
    <property type="component" value="Chromosome 12"/>
</dbReference>
<gene>
    <name evidence="3" type="ORF">ONE63_002357</name>
</gene>